<feature type="compositionally biased region" description="Pro residues" evidence="1">
    <location>
        <begin position="984"/>
        <end position="999"/>
    </location>
</feature>
<evidence type="ECO:0000313" key="2">
    <source>
        <dbReference type="EMBL" id="KAL1902469.1"/>
    </source>
</evidence>
<organism evidence="2 3">
    <name type="scientific">Sporothrix stenoceras</name>
    <dbReference type="NCBI Taxonomy" id="5173"/>
    <lineage>
        <taxon>Eukaryota</taxon>
        <taxon>Fungi</taxon>
        <taxon>Dikarya</taxon>
        <taxon>Ascomycota</taxon>
        <taxon>Pezizomycotina</taxon>
        <taxon>Sordariomycetes</taxon>
        <taxon>Sordariomycetidae</taxon>
        <taxon>Ophiostomatales</taxon>
        <taxon>Ophiostomataceae</taxon>
        <taxon>Sporothrix</taxon>
    </lineage>
</organism>
<feature type="region of interest" description="Disordered" evidence="1">
    <location>
        <begin position="96"/>
        <end position="115"/>
    </location>
</feature>
<feature type="compositionally biased region" description="Low complexity" evidence="1">
    <location>
        <begin position="371"/>
        <end position="381"/>
    </location>
</feature>
<feature type="compositionally biased region" description="Polar residues" evidence="1">
    <location>
        <begin position="708"/>
        <end position="723"/>
    </location>
</feature>
<proteinExistence type="predicted"/>
<dbReference type="EMBL" id="JAWCUI010000005">
    <property type="protein sequence ID" value="KAL1902469.1"/>
    <property type="molecule type" value="Genomic_DNA"/>
</dbReference>
<comment type="caution">
    <text evidence="2">The sequence shown here is derived from an EMBL/GenBank/DDBJ whole genome shotgun (WGS) entry which is preliminary data.</text>
</comment>
<feature type="compositionally biased region" description="Basic and acidic residues" evidence="1">
    <location>
        <begin position="345"/>
        <end position="354"/>
    </location>
</feature>
<feature type="region of interest" description="Disordered" evidence="1">
    <location>
        <begin position="533"/>
        <end position="879"/>
    </location>
</feature>
<feature type="compositionally biased region" description="Low complexity" evidence="1">
    <location>
        <begin position="944"/>
        <end position="966"/>
    </location>
</feature>
<feature type="compositionally biased region" description="Basic residues" evidence="1">
    <location>
        <begin position="596"/>
        <end position="606"/>
    </location>
</feature>
<dbReference type="PANTHER" id="PTHR48209">
    <property type="entry name" value="AGL056WP"/>
    <property type="match status" value="1"/>
</dbReference>
<feature type="compositionally biased region" description="Acidic residues" evidence="1">
    <location>
        <begin position="793"/>
        <end position="819"/>
    </location>
</feature>
<gene>
    <name evidence="2" type="ORF">Sste5346_001450</name>
</gene>
<accession>A0ABR3ZPR3</accession>
<evidence type="ECO:0000256" key="1">
    <source>
        <dbReference type="SAM" id="MobiDB-lite"/>
    </source>
</evidence>
<feature type="compositionally biased region" description="Pro residues" evidence="1">
    <location>
        <begin position="839"/>
        <end position="859"/>
    </location>
</feature>
<feature type="compositionally biased region" description="Acidic residues" evidence="1">
    <location>
        <begin position="611"/>
        <end position="623"/>
    </location>
</feature>
<feature type="compositionally biased region" description="Basic and acidic residues" evidence="1">
    <location>
        <begin position="820"/>
        <end position="837"/>
    </location>
</feature>
<dbReference type="PANTHER" id="PTHR48209:SF2">
    <property type="entry name" value="FI24008P1"/>
    <property type="match status" value="1"/>
</dbReference>
<feature type="compositionally biased region" description="Basic and acidic residues" evidence="1">
    <location>
        <begin position="1097"/>
        <end position="1119"/>
    </location>
</feature>
<feature type="compositionally biased region" description="Basic residues" evidence="1">
    <location>
        <begin position="1043"/>
        <end position="1053"/>
    </location>
</feature>
<evidence type="ECO:0000313" key="3">
    <source>
        <dbReference type="Proteomes" id="UP001583186"/>
    </source>
</evidence>
<dbReference type="Proteomes" id="UP001583186">
    <property type="component" value="Unassembled WGS sequence"/>
</dbReference>
<protein>
    <submittedName>
        <fullName evidence="2">Uncharacterized protein</fullName>
    </submittedName>
</protein>
<feature type="compositionally biased region" description="Acidic residues" evidence="1">
    <location>
        <begin position="583"/>
        <end position="593"/>
    </location>
</feature>
<reference evidence="2 3" key="1">
    <citation type="journal article" date="2024" name="IMA Fungus">
        <title>IMA Genome - F19 : A genome assembly and annotation guide to empower mycologists, including annotated draft genome sequences of Ceratocystis pirilliformis, Diaporthe australafricana, Fusarium ophioides, Paecilomyces lecythidis, and Sporothrix stenoceras.</title>
        <authorList>
            <person name="Aylward J."/>
            <person name="Wilson A.M."/>
            <person name="Visagie C.M."/>
            <person name="Spraker J."/>
            <person name="Barnes I."/>
            <person name="Buitendag C."/>
            <person name="Ceriani C."/>
            <person name="Del Mar Angel L."/>
            <person name="du Plessis D."/>
            <person name="Fuchs T."/>
            <person name="Gasser K."/>
            <person name="Kramer D."/>
            <person name="Li W."/>
            <person name="Munsamy K."/>
            <person name="Piso A."/>
            <person name="Price J.L."/>
            <person name="Sonnekus B."/>
            <person name="Thomas C."/>
            <person name="van der Nest A."/>
            <person name="van Dijk A."/>
            <person name="van Heerden A."/>
            <person name="van Vuuren N."/>
            <person name="Yilmaz N."/>
            <person name="Duong T.A."/>
            <person name="van der Merwe N.A."/>
            <person name="Wingfield M.J."/>
            <person name="Wingfield B.D."/>
        </authorList>
    </citation>
    <scope>NUCLEOTIDE SEQUENCE [LARGE SCALE GENOMIC DNA]</scope>
    <source>
        <strain evidence="2 3">CMW 5346</strain>
    </source>
</reference>
<feature type="compositionally biased region" description="Acidic residues" evidence="1">
    <location>
        <begin position="191"/>
        <end position="202"/>
    </location>
</feature>
<feature type="compositionally biased region" description="Basic and acidic residues" evidence="1">
    <location>
        <begin position="772"/>
        <end position="792"/>
    </location>
</feature>
<feature type="region of interest" description="Disordered" evidence="1">
    <location>
        <begin position="189"/>
        <end position="234"/>
    </location>
</feature>
<feature type="compositionally biased region" description="Basic and acidic residues" evidence="1">
    <location>
        <begin position="1054"/>
        <end position="1080"/>
    </location>
</feature>
<feature type="compositionally biased region" description="Basic residues" evidence="1">
    <location>
        <begin position="755"/>
        <end position="767"/>
    </location>
</feature>
<keyword evidence="3" id="KW-1185">Reference proteome</keyword>
<feature type="compositionally biased region" description="Basic and acidic residues" evidence="1">
    <location>
        <begin position="549"/>
        <end position="564"/>
    </location>
</feature>
<name>A0ABR3ZPR3_9PEZI</name>
<feature type="compositionally biased region" description="Basic and acidic residues" evidence="1">
    <location>
        <begin position="1005"/>
        <end position="1029"/>
    </location>
</feature>
<feature type="region of interest" description="Disordered" evidence="1">
    <location>
        <begin position="943"/>
        <end position="1273"/>
    </location>
</feature>
<feature type="compositionally biased region" description="Basic and acidic residues" evidence="1">
    <location>
        <begin position="418"/>
        <end position="437"/>
    </location>
</feature>
<feature type="compositionally biased region" description="Basic and acidic residues" evidence="1">
    <location>
        <begin position="630"/>
        <end position="652"/>
    </location>
</feature>
<feature type="compositionally biased region" description="Pro residues" evidence="1">
    <location>
        <begin position="1208"/>
        <end position="1247"/>
    </location>
</feature>
<feature type="region of interest" description="Disordered" evidence="1">
    <location>
        <begin position="326"/>
        <end position="457"/>
    </location>
</feature>
<feature type="compositionally biased region" description="Basic and acidic residues" evidence="1">
    <location>
        <begin position="1126"/>
        <end position="1147"/>
    </location>
</feature>
<sequence length="1273" mass="139432">MDPPLVAASASDAAGLGVQLAQDLYRLASEYPSVECQIGRIAQAFVDLNLTLADLASALASAGSPVSLSPSCLERVNALIDRIHGVQKTFFEGLNEDVSSPSGKKQPAAAAKKSTTKLGRLKTLFPGSGADERFTEMEWMRNSLALLAAVLRLGAAPDGITNQTRFRIASETLTSAVIIYVRTIEQRLAGPDDDDQSDDEEPITGPGSLLYVAPAPPPPPKETKKGKNKVRKQPIEPTVDAADWIYQGLRDRIKENDRAENLSSQFVEWLLEESVVVKPVENSDAVEVTPTETTDDKTTDAVQAALEPEPETAPVFLSKKALKKLAKNKGKAKAVKTTAAEPESEPERADDKADTTNPEDDDIAKLEKAIADAQAALAAGAVEEKEKAGADAAAPEAPPTDQSGTPKATAAAAQAEPSKSKDAKFERHDIEQDHDDLPPPYPSPDAFMPPGGRGAPFAPSHFPYPGANPMAYQTAPGAPFDIPPYMQSQAAMFHGVGFYPVHPPYMAAAAAAQPFYGPRGAAAADAYGAAADPYDSHAPARPFPSMRRGSIERPYRDVPGRDSGRGGALVPRRRAGTYGDGKYEDEEHFDEDVPANRRRGTTGRRRRDTDESQETNDDKENEQDGPSNKSNDDADREKDDAAPTEMSLERVPYRPKKAIAVSSKPAKKGNGKAVASDDEGRHYSDAETVDMRNATPIASNSSKKRNAKTTTAPVKRAGQSSKESSPPPVAVLPTPPTPPSAAGEDDEAVEASTSKSKKSKAKSKAKNTTKAQAKEVVEDHHSDTEPETKDKDDSEYESANEGNDDKDENDGHDDDNDDGDHDHEDETQFSPDTEHRVFTPPPTPPHVPHPGEAPVPPPAAYMHPRAPHPGGPPGAAIAPGGYPGMPPYFAQPQHPSMMGAHPYQAQRRGGPEAAAGGYGPNVDMEQMWASFWSERMGMPPPAAPWAAGAPAPAAMDGPRGGPPAAAKGLSSNWIRGEDHAMPVRGPPPAQVSGAPPPSRPQQRQQYDRYRSRMHDDDHEHDRRGPIYEHSEDEEYDGYGHHDHRDHRDHRDHHDRHDPRDHRDQRDDYDDRGPVRRDPYHAADYPPRRRSRSPPYHAQDRRRDYHEQQRQQRPRYHPDESPSPPRGWERDDRDDRHDRRGDPREHSPPNHHHGGQHHQQTPQQQYRNPYHAYYDQPRRPSFSKGAPTPAEWGWPGDVNQPLHQQQPSQMPPQMPSMPQMPPIPQMTPQMPPMFPQAPPQHGGHPPPGWDDGWNDTYRQNHRGHAEFSMTEINS</sequence>
<feature type="compositionally biased region" description="Pro residues" evidence="1">
    <location>
        <begin position="725"/>
        <end position="739"/>
    </location>
</feature>